<dbReference type="Pfam" id="PF06961">
    <property type="entry name" value="DUF1294"/>
    <property type="match status" value="1"/>
</dbReference>
<proteinExistence type="predicted"/>
<evidence type="ECO:0000259" key="3">
    <source>
        <dbReference type="PROSITE" id="PS51857"/>
    </source>
</evidence>
<keyword evidence="5" id="KW-1185">Reference proteome</keyword>
<keyword evidence="2" id="KW-0472">Membrane</keyword>
<dbReference type="PANTHER" id="PTHR12962">
    <property type="entry name" value="CALCIUM-REGULATED HEAT STABLE PROTEIN CRHSP-24-RELATED"/>
    <property type="match status" value="1"/>
</dbReference>
<feature type="transmembrane region" description="Helical" evidence="2">
    <location>
        <begin position="82"/>
        <end position="103"/>
    </location>
</feature>
<keyword evidence="1" id="KW-0597">Phosphoprotein</keyword>
<reference evidence="4 5" key="1">
    <citation type="submission" date="2024-03" db="EMBL/GenBank/DDBJ databases">
        <title>Pseudoalteromonas qingdaonensis sp. nov., isolated from the intestines of marine benthic organisms.</title>
        <authorList>
            <person name="Lin X."/>
            <person name="Fang S."/>
            <person name="Hu X."/>
        </authorList>
    </citation>
    <scope>NUCLEOTIDE SEQUENCE [LARGE SCALE GENOMIC DNA]</scope>
    <source>
        <strain evidence="4 5">YIC-827</strain>
    </source>
</reference>
<evidence type="ECO:0000256" key="2">
    <source>
        <dbReference type="SAM" id="Phobius"/>
    </source>
</evidence>
<evidence type="ECO:0000256" key="1">
    <source>
        <dbReference type="ARBA" id="ARBA00022553"/>
    </source>
</evidence>
<dbReference type="InterPro" id="IPR052069">
    <property type="entry name" value="Ca-reg_mRNA-binding_domain"/>
</dbReference>
<keyword evidence="2" id="KW-1133">Transmembrane helix</keyword>
<dbReference type="PANTHER" id="PTHR12962:SF1">
    <property type="entry name" value="COLD SHOCK DOMAIN-CONTAINING PROTEIN CG9705"/>
    <property type="match status" value="1"/>
</dbReference>
<dbReference type="PROSITE" id="PS51857">
    <property type="entry name" value="CSD_2"/>
    <property type="match status" value="1"/>
</dbReference>
<gene>
    <name evidence="4" type="ORF">WCN91_10225</name>
</gene>
<feature type="transmembrane region" description="Helical" evidence="2">
    <location>
        <begin position="109"/>
        <end position="126"/>
    </location>
</feature>
<dbReference type="RefSeq" id="WP_342678716.1">
    <property type="nucleotide sequence ID" value="NZ_JBCGCU010000010.1"/>
</dbReference>
<dbReference type="SUPFAM" id="SSF50249">
    <property type="entry name" value="Nucleic acid-binding proteins"/>
    <property type="match status" value="1"/>
</dbReference>
<accession>A0ABU9MZ72</accession>
<protein>
    <submittedName>
        <fullName evidence="4">Cold shock and DUF1294 domain-containing protein</fullName>
    </submittedName>
</protein>
<evidence type="ECO:0000313" key="5">
    <source>
        <dbReference type="Proteomes" id="UP001447008"/>
    </source>
</evidence>
<organism evidence="4 5">
    <name type="scientific">Pseudoalteromonas qingdaonensis</name>
    <dbReference type="NCBI Taxonomy" id="3131913"/>
    <lineage>
        <taxon>Bacteria</taxon>
        <taxon>Pseudomonadati</taxon>
        <taxon>Pseudomonadota</taxon>
        <taxon>Gammaproteobacteria</taxon>
        <taxon>Alteromonadales</taxon>
        <taxon>Pseudoalteromonadaceae</taxon>
        <taxon>Pseudoalteromonas</taxon>
    </lineage>
</organism>
<dbReference type="InterPro" id="IPR010718">
    <property type="entry name" value="DUF1294"/>
</dbReference>
<dbReference type="InterPro" id="IPR011129">
    <property type="entry name" value="CSD"/>
</dbReference>
<dbReference type="SMART" id="SM00357">
    <property type="entry name" value="CSP"/>
    <property type="match status" value="1"/>
</dbReference>
<dbReference type="EMBL" id="JBCGCU010000010">
    <property type="protein sequence ID" value="MEM0515781.1"/>
    <property type="molecule type" value="Genomic_DNA"/>
</dbReference>
<name>A0ABU9MZ72_9GAMM</name>
<sequence length="205" mass="22908">MKYQGKIEQWNDDKGFGFVQSNGGGERLFVHIKAFKKRNRRPQNGDLIVYKGARDKQGRAQAVDISFASDHKRQATKKPGQARTMGSITVTMGCLFIAGVIMLGKLPLWFIPLYLVLSLVAFIAYGRDKAKAKNNQWRTPESTLHLFALLGGWPGAFLAQNKFRHKSKKGSFLFGYWLCVLANLAAVAWLCSSEGQILLSKISLL</sequence>
<feature type="domain" description="CSD" evidence="3">
    <location>
        <begin position="2"/>
        <end position="67"/>
    </location>
</feature>
<keyword evidence="2" id="KW-0812">Transmembrane</keyword>
<dbReference type="Gene3D" id="2.40.50.140">
    <property type="entry name" value="Nucleic acid-binding proteins"/>
    <property type="match status" value="1"/>
</dbReference>
<dbReference type="Pfam" id="PF00313">
    <property type="entry name" value="CSD"/>
    <property type="match status" value="1"/>
</dbReference>
<comment type="caution">
    <text evidence="4">The sequence shown here is derived from an EMBL/GenBank/DDBJ whole genome shotgun (WGS) entry which is preliminary data.</text>
</comment>
<dbReference type="CDD" id="cd04458">
    <property type="entry name" value="CSP_CDS"/>
    <property type="match status" value="1"/>
</dbReference>
<feature type="transmembrane region" description="Helical" evidence="2">
    <location>
        <begin position="172"/>
        <end position="190"/>
    </location>
</feature>
<evidence type="ECO:0000313" key="4">
    <source>
        <dbReference type="EMBL" id="MEM0515781.1"/>
    </source>
</evidence>
<dbReference type="InterPro" id="IPR012340">
    <property type="entry name" value="NA-bd_OB-fold"/>
</dbReference>
<dbReference type="InterPro" id="IPR002059">
    <property type="entry name" value="CSP_DNA-bd"/>
</dbReference>
<dbReference type="Proteomes" id="UP001447008">
    <property type="component" value="Unassembled WGS sequence"/>
</dbReference>